<proteinExistence type="predicted"/>
<evidence type="ECO:0000256" key="2">
    <source>
        <dbReference type="SAM" id="MobiDB-lite"/>
    </source>
</evidence>
<keyword evidence="1" id="KW-0175">Coiled coil</keyword>
<protein>
    <submittedName>
        <fullName evidence="3">Uncharacterized protein</fullName>
    </submittedName>
</protein>
<feature type="region of interest" description="Disordered" evidence="2">
    <location>
        <begin position="1"/>
        <end position="73"/>
    </location>
</feature>
<name>A0ABN2FEC5_9ACTN</name>
<evidence type="ECO:0000256" key="1">
    <source>
        <dbReference type="SAM" id="Coils"/>
    </source>
</evidence>
<gene>
    <name evidence="3" type="ORF">GCM10009733_042210</name>
</gene>
<organism evidence="3 4">
    <name type="scientific">Nonomuraea maheshkhaliensis</name>
    <dbReference type="NCBI Taxonomy" id="419590"/>
    <lineage>
        <taxon>Bacteria</taxon>
        <taxon>Bacillati</taxon>
        <taxon>Actinomycetota</taxon>
        <taxon>Actinomycetes</taxon>
        <taxon>Streptosporangiales</taxon>
        <taxon>Streptosporangiaceae</taxon>
        <taxon>Nonomuraea</taxon>
    </lineage>
</organism>
<feature type="coiled-coil region" evidence="1">
    <location>
        <begin position="187"/>
        <end position="214"/>
    </location>
</feature>
<feature type="region of interest" description="Disordered" evidence="2">
    <location>
        <begin position="322"/>
        <end position="351"/>
    </location>
</feature>
<feature type="compositionally biased region" description="Basic and acidic residues" evidence="2">
    <location>
        <begin position="64"/>
        <end position="73"/>
    </location>
</feature>
<evidence type="ECO:0000313" key="4">
    <source>
        <dbReference type="Proteomes" id="UP001500064"/>
    </source>
</evidence>
<comment type="caution">
    <text evidence="3">The sequence shown here is derived from an EMBL/GenBank/DDBJ whole genome shotgun (WGS) entry which is preliminary data.</text>
</comment>
<dbReference type="RefSeq" id="WP_346107131.1">
    <property type="nucleotide sequence ID" value="NZ_BAAAMU010000028.1"/>
</dbReference>
<sequence length="853" mass="93101">MAKRDRKTSPTRKPPSRSGKKSELPPSGPGSDVSSGPGSGVGVMPPPPIRVSRPRAARPANLSEKQHTADFTLTKREALEKKAEAERVKAAQKEAAAEVSRKRTLIETLPFREELVNAPKRNRTLSVTEHKDLPRGTVVKLYPVPRTEDDLLKTIGFSSLQRTPSPYGNRMGDHLTFWQGELDNLRFRLYDKTIDEAAEQLLEMQQEAQEWMSAPDSFGMTQFDRLPDADSRVKPLENYAYHVAELCDVAMDDGSTDKEAKDAFSGAVGQFLAYQNFLPYTTVRAATERGSTGSGEGASRKVLIAFEKEGIAAAEERRRLLAEQADSDESRDDTEEDEPREALDEDDPMRQPLDDALWNGFAFDAAIRESDIWYVLDPSIVESISGSHQQLKDIADGLRNLTRDLKKVDTEAIATLRDQAESVMKQPGAVRDVHLAAGRIKDAADRLLGLWGTGEDKPPTRRQVREQLGKIDEAVLLAAGAVAVYQSTADQALERCADVLGSKLHQHQETMVAYTRAVVASDFLTIADPATNEANAADAAHAATRRLEQALRTLRPALFAKGDPARLTEVLDAVAARHREQEPIVVPPPNDWAAHAARTELTVEFKPLAKPKVKTDGRPATPAGIAGMGSHTTAWAIEKQHPDAVMMKAKNEKACVTALGAAVRSDLSSTVMQLDALLPYDQLEAGQIGNILAAAYEVLTAGNGEQATTAYLTFRNALPYATVDAGDRTFHGEDENGKEGDTFDTGSLRHAITLKSGELANPKHYGAETKLAVAIEDLKAALAEKPPTGWASNPALAAAARASINRLTITQTKLRTPAATPVDAEEIMTVRRAEHKKVWNEVQRFRKTLSLPS</sequence>
<feature type="compositionally biased region" description="Basic residues" evidence="2">
    <location>
        <begin position="1"/>
        <end position="19"/>
    </location>
</feature>
<accession>A0ABN2FEC5</accession>
<feature type="compositionally biased region" description="Acidic residues" evidence="2">
    <location>
        <begin position="325"/>
        <end position="347"/>
    </location>
</feature>
<reference evidence="3 4" key="1">
    <citation type="journal article" date="2019" name="Int. J. Syst. Evol. Microbiol.">
        <title>The Global Catalogue of Microorganisms (GCM) 10K type strain sequencing project: providing services to taxonomists for standard genome sequencing and annotation.</title>
        <authorList>
            <consortium name="The Broad Institute Genomics Platform"/>
            <consortium name="The Broad Institute Genome Sequencing Center for Infectious Disease"/>
            <person name="Wu L."/>
            <person name="Ma J."/>
        </authorList>
    </citation>
    <scope>NUCLEOTIDE SEQUENCE [LARGE SCALE GENOMIC DNA]</scope>
    <source>
        <strain evidence="3 4">JCM 13929</strain>
    </source>
</reference>
<dbReference type="EMBL" id="BAAAMU010000028">
    <property type="protein sequence ID" value="GAA1640692.1"/>
    <property type="molecule type" value="Genomic_DNA"/>
</dbReference>
<feature type="coiled-coil region" evidence="1">
    <location>
        <begin position="75"/>
        <end position="102"/>
    </location>
</feature>
<evidence type="ECO:0000313" key="3">
    <source>
        <dbReference type="EMBL" id="GAA1640692.1"/>
    </source>
</evidence>
<dbReference type="Proteomes" id="UP001500064">
    <property type="component" value="Unassembled WGS sequence"/>
</dbReference>
<keyword evidence="4" id="KW-1185">Reference proteome</keyword>